<dbReference type="KEGG" id="gfl:GRFL_0045"/>
<evidence type="ECO:0000313" key="1">
    <source>
        <dbReference type="EMBL" id="APU66769.1"/>
    </source>
</evidence>
<name>A0A1L7HZK9_9FLAO</name>
<gene>
    <name evidence="1" type="ORF">GRFL_0045</name>
</gene>
<dbReference type="Proteomes" id="UP000186230">
    <property type="component" value="Chromosome"/>
</dbReference>
<keyword evidence="2" id="KW-1185">Reference proteome</keyword>
<dbReference type="RefSeq" id="WP_083642441.1">
    <property type="nucleotide sequence ID" value="NZ_AMRU01000010.1"/>
</dbReference>
<organism evidence="1 2">
    <name type="scientific">Christiangramia flava JLT2011</name>
    <dbReference type="NCBI Taxonomy" id="1229726"/>
    <lineage>
        <taxon>Bacteria</taxon>
        <taxon>Pseudomonadati</taxon>
        <taxon>Bacteroidota</taxon>
        <taxon>Flavobacteriia</taxon>
        <taxon>Flavobacteriales</taxon>
        <taxon>Flavobacteriaceae</taxon>
        <taxon>Christiangramia</taxon>
    </lineage>
</organism>
<dbReference type="AlphaFoldDB" id="A0A1L7HZK9"/>
<dbReference type="EMBL" id="CP016359">
    <property type="protein sequence ID" value="APU66769.1"/>
    <property type="molecule type" value="Genomic_DNA"/>
</dbReference>
<sequence>MKNIYTILALFITMSLSAQELPSRIGLKAGYPNGLGLNAEYVTPYLKGKLAPNVEVSVYPIPESIFTQRRGTITYLQGGFNYYFFKPGDGLYSNLSYGYLKGKGEGDNIRAEKPNANGEYLKGTGYLDESNHSLNFKVGNKFGNKYYFKPELGYAFNKLEKDHAIDVRFADGSSETQYESIPGVFTKGILVGFGAGIAF</sequence>
<accession>A0A1L7HZK9</accession>
<proteinExistence type="predicted"/>
<reference evidence="1 2" key="1">
    <citation type="submission" date="2016-07" db="EMBL/GenBank/DDBJ databases">
        <title>Multi-omics approach to identify versatile polysaccharide utilization systems of a marine flavobacterium Gramella flava.</title>
        <authorList>
            <person name="Tang K."/>
        </authorList>
    </citation>
    <scope>NUCLEOTIDE SEQUENCE [LARGE SCALE GENOMIC DNA]</scope>
    <source>
        <strain evidence="1 2">JLT2011</strain>
    </source>
</reference>
<dbReference type="OrthoDB" id="1440186at2"/>
<evidence type="ECO:0000313" key="2">
    <source>
        <dbReference type="Proteomes" id="UP000186230"/>
    </source>
</evidence>
<protein>
    <submittedName>
        <fullName evidence="1">Uncharacterized protein</fullName>
    </submittedName>
</protein>